<dbReference type="AlphaFoldDB" id="A0A8J3LBR5"/>
<dbReference type="Proteomes" id="UP000660339">
    <property type="component" value="Unassembled WGS sequence"/>
</dbReference>
<evidence type="ECO:0000256" key="1">
    <source>
        <dbReference type="SAM" id="MobiDB-lite"/>
    </source>
</evidence>
<keyword evidence="3" id="KW-1185">Reference proteome</keyword>
<reference evidence="2" key="1">
    <citation type="submission" date="2021-01" db="EMBL/GenBank/DDBJ databases">
        <title>Whole genome shotgun sequence of Catellatospora methionotrophica NBRC 14553.</title>
        <authorList>
            <person name="Komaki H."/>
            <person name="Tamura T."/>
        </authorList>
    </citation>
    <scope>NUCLEOTIDE SEQUENCE</scope>
    <source>
        <strain evidence="2">NBRC 14553</strain>
    </source>
</reference>
<name>A0A8J3LBR5_9ACTN</name>
<dbReference type="EMBL" id="BONJ01000026">
    <property type="protein sequence ID" value="GIG16192.1"/>
    <property type="molecule type" value="Genomic_DNA"/>
</dbReference>
<dbReference type="RefSeq" id="WP_166387748.1">
    <property type="nucleotide sequence ID" value="NZ_BAAATT010000010.1"/>
</dbReference>
<proteinExistence type="predicted"/>
<gene>
    <name evidence="2" type="ORF">Cme02nite_45240</name>
</gene>
<accession>A0A8J3LBR5</accession>
<feature type="region of interest" description="Disordered" evidence="1">
    <location>
        <begin position="19"/>
        <end position="46"/>
    </location>
</feature>
<evidence type="ECO:0000313" key="2">
    <source>
        <dbReference type="EMBL" id="GIG16192.1"/>
    </source>
</evidence>
<organism evidence="2 3">
    <name type="scientific">Catellatospora methionotrophica</name>
    <dbReference type="NCBI Taxonomy" id="121620"/>
    <lineage>
        <taxon>Bacteria</taxon>
        <taxon>Bacillati</taxon>
        <taxon>Actinomycetota</taxon>
        <taxon>Actinomycetes</taxon>
        <taxon>Micromonosporales</taxon>
        <taxon>Micromonosporaceae</taxon>
        <taxon>Catellatospora</taxon>
    </lineage>
</organism>
<evidence type="ECO:0000313" key="3">
    <source>
        <dbReference type="Proteomes" id="UP000660339"/>
    </source>
</evidence>
<comment type="caution">
    <text evidence="2">The sequence shown here is derived from an EMBL/GenBank/DDBJ whole genome shotgun (WGS) entry which is preliminary data.</text>
</comment>
<sequence length="46" mass="5526">MGWYERDLARRERERALLKKHFNDDSEPHDPYAVKKPKGDGNKDKK</sequence>
<protein>
    <submittedName>
        <fullName evidence="2">Uncharacterized protein</fullName>
    </submittedName>
</protein>